<dbReference type="EMBL" id="CADCTR010001205">
    <property type="protein sequence ID" value="CAA9286009.1"/>
    <property type="molecule type" value="Genomic_DNA"/>
</dbReference>
<sequence>CAATSRASCPNWPKGTDRLFTLWRTRGVFSKPTARSSPAPGPTSASPSPTTSTFSTLSLQAGSRVVAEHARV</sequence>
<evidence type="ECO:0000256" key="1">
    <source>
        <dbReference type="SAM" id="MobiDB-lite"/>
    </source>
</evidence>
<proteinExistence type="predicted"/>
<evidence type="ECO:0000313" key="2">
    <source>
        <dbReference type="EMBL" id="CAA9286009.1"/>
    </source>
</evidence>
<feature type="region of interest" description="Disordered" evidence="1">
    <location>
        <begin position="30"/>
        <end position="60"/>
    </location>
</feature>
<reference evidence="2" key="1">
    <citation type="submission" date="2020-02" db="EMBL/GenBank/DDBJ databases">
        <authorList>
            <person name="Meier V. D."/>
        </authorList>
    </citation>
    <scope>NUCLEOTIDE SEQUENCE</scope>
    <source>
        <strain evidence="2">AVDCRST_MAG93</strain>
    </source>
</reference>
<feature type="compositionally biased region" description="Low complexity" evidence="1">
    <location>
        <begin position="32"/>
        <end position="58"/>
    </location>
</feature>
<protein>
    <submittedName>
        <fullName evidence="2">Uncharacterized protein</fullName>
    </submittedName>
</protein>
<organism evidence="2">
    <name type="scientific">uncultured Chloroflexia bacterium</name>
    <dbReference type="NCBI Taxonomy" id="1672391"/>
    <lineage>
        <taxon>Bacteria</taxon>
        <taxon>Bacillati</taxon>
        <taxon>Chloroflexota</taxon>
        <taxon>Chloroflexia</taxon>
        <taxon>environmental samples</taxon>
    </lineage>
</organism>
<accession>A0A6J4JRY7</accession>
<name>A0A6J4JRY7_9CHLR</name>
<gene>
    <name evidence="2" type="ORF">AVDCRST_MAG93-3534</name>
</gene>
<feature type="non-terminal residue" evidence="2">
    <location>
        <position position="1"/>
    </location>
</feature>
<dbReference type="AlphaFoldDB" id="A0A6J4JRY7"/>
<feature type="non-terminal residue" evidence="2">
    <location>
        <position position="72"/>
    </location>
</feature>